<evidence type="ECO:0000256" key="1">
    <source>
        <dbReference type="SAM" id="Phobius"/>
    </source>
</evidence>
<sequence length="215" mass="24715">MFIIEKIKEDWLLSLKVLIGVLVILLFIFYFRSMLIILVTIVSLLAIFGVLAFAVSSLLKSYQTGFMGFFILMACMIYNPNLEKFNLFIQNEVSKKIIISNSQMHSDWVIFSIYTVECSSNESYMDDNNQTQTKKISLPTQYYIGVLKNFWNITRESGRTIDKKVASGDTYVHRIVDIVDSELSRVELSMQNSKLDSLMEQDIVKGKPLINLFGE</sequence>
<feature type="transmembrane region" description="Helical" evidence="1">
    <location>
        <begin position="12"/>
        <end position="30"/>
    </location>
</feature>
<keyword evidence="1" id="KW-0812">Transmembrane</keyword>
<evidence type="ECO:0000313" key="2">
    <source>
        <dbReference type="EMBL" id="CAA6820868.1"/>
    </source>
</evidence>
<feature type="transmembrane region" description="Helical" evidence="1">
    <location>
        <begin position="35"/>
        <end position="55"/>
    </location>
</feature>
<dbReference type="EMBL" id="CACVAU010000060">
    <property type="protein sequence ID" value="CAA6820868.1"/>
    <property type="molecule type" value="Genomic_DNA"/>
</dbReference>
<organism evidence="2">
    <name type="scientific">uncultured Sulfurovum sp</name>
    <dbReference type="NCBI Taxonomy" id="269237"/>
    <lineage>
        <taxon>Bacteria</taxon>
        <taxon>Pseudomonadati</taxon>
        <taxon>Campylobacterota</taxon>
        <taxon>Epsilonproteobacteria</taxon>
        <taxon>Campylobacterales</taxon>
        <taxon>Sulfurovaceae</taxon>
        <taxon>Sulfurovum</taxon>
        <taxon>environmental samples</taxon>
    </lineage>
</organism>
<name>A0A6S6TXL9_9BACT</name>
<accession>A0A6S6TXL9</accession>
<reference evidence="2" key="1">
    <citation type="submission" date="2020-01" db="EMBL/GenBank/DDBJ databases">
        <authorList>
            <person name="Meier V. D."/>
            <person name="Meier V D."/>
        </authorList>
    </citation>
    <scope>NUCLEOTIDE SEQUENCE</scope>
    <source>
        <strain evidence="2">HLG_WM_MAG_05</strain>
    </source>
</reference>
<gene>
    <name evidence="2" type="ORF">HELGO_WM44755</name>
</gene>
<feature type="transmembrane region" description="Helical" evidence="1">
    <location>
        <begin position="61"/>
        <end position="79"/>
    </location>
</feature>
<keyword evidence="1" id="KW-1133">Transmembrane helix</keyword>
<proteinExistence type="predicted"/>
<protein>
    <submittedName>
        <fullName evidence="2">Uncharacterized protein</fullName>
    </submittedName>
</protein>
<keyword evidence="1" id="KW-0472">Membrane</keyword>
<dbReference type="AlphaFoldDB" id="A0A6S6TXL9"/>